<feature type="region of interest" description="Disordered" evidence="2">
    <location>
        <begin position="348"/>
        <end position="370"/>
    </location>
</feature>
<accession>A0A8D0H089</accession>
<keyword evidence="5" id="KW-1185">Reference proteome</keyword>
<name>A0A8D0H089_SPHPU</name>
<dbReference type="InterPro" id="IPR002125">
    <property type="entry name" value="CMP_dCMP_dom"/>
</dbReference>
<dbReference type="Gene3D" id="3.40.140.10">
    <property type="entry name" value="Cytidine Deaminase, domain 2"/>
    <property type="match status" value="1"/>
</dbReference>
<dbReference type="Ensembl" id="ENSSPUT00000015059.1">
    <property type="protein sequence ID" value="ENSSPUP00000014119.1"/>
    <property type="gene ID" value="ENSSPUG00000010884.1"/>
</dbReference>
<dbReference type="PANTHER" id="PTHR35672">
    <property type="entry name" value="C-U-EDITING ENZYME APOBEC-4-RELATED"/>
    <property type="match status" value="1"/>
</dbReference>
<reference evidence="4" key="1">
    <citation type="submission" date="2025-08" db="UniProtKB">
        <authorList>
            <consortium name="Ensembl"/>
        </authorList>
    </citation>
    <scope>IDENTIFICATION</scope>
</reference>
<dbReference type="AlphaFoldDB" id="A0A8D0H089"/>
<dbReference type="GeneTree" id="ENSGT00390000014243"/>
<evidence type="ECO:0000313" key="4">
    <source>
        <dbReference type="Ensembl" id="ENSSPUP00000014119.1"/>
    </source>
</evidence>
<protein>
    <submittedName>
        <fullName evidence="4">Apolipoprotein B mRNA editing enzyme catalytic polypeptide like 4</fullName>
    </submittedName>
</protein>
<feature type="domain" description="CMP/dCMP-type deaminase" evidence="3">
    <location>
        <begin position="65"/>
        <end position="181"/>
    </location>
</feature>
<proteinExistence type="predicted"/>
<evidence type="ECO:0000256" key="2">
    <source>
        <dbReference type="SAM" id="MobiDB-lite"/>
    </source>
</evidence>
<organism evidence="4 5">
    <name type="scientific">Sphenodon punctatus</name>
    <name type="common">Tuatara</name>
    <name type="synonym">Hatteria punctata</name>
    <dbReference type="NCBI Taxonomy" id="8508"/>
    <lineage>
        <taxon>Eukaryota</taxon>
        <taxon>Metazoa</taxon>
        <taxon>Chordata</taxon>
        <taxon>Craniata</taxon>
        <taxon>Vertebrata</taxon>
        <taxon>Euteleostomi</taxon>
        <taxon>Lepidosauria</taxon>
        <taxon>Sphenodontia</taxon>
        <taxon>Sphenodontidae</taxon>
        <taxon>Sphenodon</taxon>
    </lineage>
</organism>
<reference evidence="4" key="2">
    <citation type="submission" date="2025-09" db="UniProtKB">
        <authorList>
            <consortium name="Ensembl"/>
        </authorList>
    </citation>
    <scope>IDENTIFICATION</scope>
</reference>
<dbReference type="OMA" id="PASAWNR"/>
<sequence length="370" mass="42457">MNLERETLFQEYLANKGTVVKPYYWLTMSQCCAKCPYHIQTGEEARVTYVEFHRAFGFPYGQMNPQNTHLIFYELRSFSGTIVQKGHATNCTEYNIHPESMLFEMGGYLDSVTHDYNSIGYIILYSNYSPCNEAGHCCVSKIYNFLTKYPDVTLCIYFSQLYHTEDNFPVSAWNCEALRSLASFWPQVALNPLHSGIWHSVLCNFVTGMPEATLYHPILPARALADRQNAYQLNTITGLKSHFVNTPPQVTYGNPQAPQYLQKHYFVNTRSQQPAQIMNGRLPPLVTQRQVIPLLHTLPPFGRQHLLSKHKHIVKHLKMPEELLKETQGLLTIPNGRPVQVVEINEQLSSSKTADPQRHKKKSKLISYKS</sequence>
<evidence type="ECO:0000259" key="3">
    <source>
        <dbReference type="PROSITE" id="PS51747"/>
    </source>
</evidence>
<dbReference type="PROSITE" id="PS51747">
    <property type="entry name" value="CYT_DCMP_DEAMINASES_2"/>
    <property type="match status" value="1"/>
</dbReference>
<dbReference type="InterPro" id="IPR038953">
    <property type="entry name" value="APOBEC4"/>
</dbReference>
<gene>
    <name evidence="4" type="primary">APOBEC4</name>
</gene>
<dbReference type="Proteomes" id="UP000694392">
    <property type="component" value="Unplaced"/>
</dbReference>
<dbReference type="Pfam" id="PF18778">
    <property type="entry name" value="NAD1"/>
    <property type="match status" value="1"/>
</dbReference>
<comment type="cofactor">
    <cofactor evidence="1">
        <name>Zn(2+)</name>
        <dbReference type="ChEBI" id="CHEBI:29105"/>
    </cofactor>
</comment>
<dbReference type="PANTHER" id="PTHR35672:SF1">
    <property type="entry name" value="C-U-EDITING ENZYME APOBEC-4-RELATED"/>
    <property type="match status" value="1"/>
</dbReference>
<evidence type="ECO:0000313" key="5">
    <source>
        <dbReference type="Proteomes" id="UP000694392"/>
    </source>
</evidence>
<evidence type="ECO:0000256" key="1">
    <source>
        <dbReference type="ARBA" id="ARBA00001947"/>
    </source>
</evidence>